<keyword evidence="2" id="KW-0812">Transmembrane</keyword>
<reference evidence="3" key="1">
    <citation type="submission" date="2023-10" db="EMBL/GenBank/DDBJ databases">
        <title>Genome assemblies of two species of porcelain crab, Petrolisthes cinctipes and Petrolisthes manimaculis (Anomura: Porcellanidae).</title>
        <authorList>
            <person name="Angst P."/>
        </authorList>
    </citation>
    <scope>NUCLEOTIDE SEQUENCE</scope>
    <source>
        <strain evidence="3">PB745_01</strain>
        <tissue evidence="3">Gill</tissue>
    </source>
</reference>
<protein>
    <submittedName>
        <fullName evidence="3">Uncharacterized protein</fullName>
    </submittedName>
</protein>
<feature type="compositionally biased region" description="Basic and acidic residues" evidence="1">
    <location>
        <begin position="177"/>
        <end position="186"/>
    </location>
</feature>
<evidence type="ECO:0000256" key="1">
    <source>
        <dbReference type="SAM" id="MobiDB-lite"/>
    </source>
</evidence>
<keyword evidence="4" id="KW-1185">Reference proteome</keyword>
<dbReference type="EMBL" id="JAWQEG010001379">
    <property type="protein sequence ID" value="KAK3879896.1"/>
    <property type="molecule type" value="Genomic_DNA"/>
</dbReference>
<keyword evidence="2" id="KW-1133">Transmembrane helix</keyword>
<feature type="transmembrane region" description="Helical" evidence="2">
    <location>
        <begin position="26"/>
        <end position="46"/>
    </location>
</feature>
<feature type="compositionally biased region" description="Polar residues" evidence="1">
    <location>
        <begin position="206"/>
        <end position="222"/>
    </location>
</feature>
<gene>
    <name evidence="3" type="ORF">Pcinc_015574</name>
</gene>
<comment type="caution">
    <text evidence="3">The sequence shown here is derived from an EMBL/GenBank/DDBJ whole genome shotgun (WGS) entry which is preliminary data.</text>
</comment>
<accession>A0AAE1FU61</accession>
<name>A0AAE1FU61_PETCI</name>
<dbReference type="AlphaFoldDB" id="A0AAE1FU61"/>
<sequence>MDHPHESLITTSHVAGTMNYPSSTQALFALIVMIIVLLFILVYCCWGTFSCARQDDASSSEESRTRLGPSQQQVPHFLQGGHAVIVPINNMIYVGDPESHRIFQIPLNQDKPPAYTEVYNGIPPPPYTTGNTSTPDPEPTRSAIDPPCMRRIVIDLPPSYNDCLHVPPNDQGVLSPEPEHQDRVFSEQDPTSPQPPPSNNIDTEETTPVASSPPSQEYSVNPQDEIVLLPDNLVTSDDRHPPSDTTSSNK</sequence>
<keyword evidence="2" id="KW-0472">Membrane</keyword>
<dbReference type="Proteomes" id="UP001286313">
    <property type="component" value="Unassembled WGS sequence"/>
</dbReference>
<evidence type="ECO:0000313" key="4">
    <source>
        <dbReference type="Proteomes" id="UP001286313"/>
    </source>
</evidence>
<organism evidence="3 4">
    <name type="scientific">Petrolisthes cinctipes</name>
    <name type="common">Flat porcelain crab</name>
    <dbReference type="NCBI Taxonomy" id="88211"/>
    <lineage>
        <taxon>Eukaryota</taxon>
        <taxon>Metazoa</taxon>
        <taxon>Ecdysozoa</taxon>
        <taxon>Arthropoda</taxon>
        <taxon>Crustacea</taxon>
        <taxon>Multicrustacea</taxon>
        <taxon>Malacostraca</taxon>
        <taxon>Eumalacostraca</taxon>
        <taxon>Eucarida</taxon>
        <taxon>Decapoda</taxon>
        <taxon>Pleocyemata</taxon>
        <taxon>Anomura</taxon>
        <taxon>Galatheoidea</taxon>
        <taxon>Porcellanidae</taxon>
        <taxon>Petrolisthes</taxon>
    </lineage>
</organism>
<evidence type="ECO:0000256" key="2">
    <source>
        <dbReference type="SAM" id="Phobius"/>
    </source>
</evidence>
<feature type="region of interest" description="Disordered" evidence="1">
    <location>
        <begin position="162"/>
        <end position="250"/>
    </location>
</feature>
<feature type="region of interest" description="Disordered" evidence="1">
    <location>
        <begin position="118"/>
        <end position="147"/>
    </location>
</feature>
<proteinExistence type="predicted"/>
<evidence type="ECO:0000313" key="3">
    <source>
        <dbReference type="EMBL" id="KAK3879896.1"/>
    </source>
</evidence>